<comment type="caution">
    <text evidence="2">The sequence shown here is derived from an EMBL/GenBank/DDBJ whole genome shotgun (WGS) entry which is preliminary data.</text>
</comment>
<dbReference type="EMBL" id="AQQX01000001">
    <property type="protein sequence ID" value="KGM49951.1"/>
    <property type="molecule type" value="Genomic_DNA"/>
</dbReference>
<keyword evidence="1" id="KW-0732">Signal</keyword>
<dbReference type="Proteomes" id="UP000030004">
    <property type="component" value="Unassembled WGS sequence"/>
</dbReference>
<reference evidence="2 3" key="1">
    <citation type="journal article" date="2015" name="Antonie Van Leeuwenhoek">
        <title>Pseudooceanicola atlanticus gen. nov. sp. nov., isolated from surface seawater of the Atlantic Ocean and reclassification of Oceanicola batsensis, Oceanicola marinus, Oceanicola nitratireducens, Oceanicola nanhaiensis, Oceanicola antarcticus and Oceanicola flagellatus, as Pseudooceanicola batsensis comb. nov., Pseudooceanicola marinus comb. nov., Pseudooceanicola nitratireducens comb. nov., Pseudooceanicola nanhaiensis comb. nov., Pseudooceanicola antarcticus comb. nov., and Pseudooceanicola flagellatus comb. nov.</title>
        <authorList>
            <person name="Lai Q."/>
            <person name="Li G."/>
            <person name="Liu X."/>
            <person name="Du Y."/>
            <person name="Sun F."/>
            <person name="Shao Z."/>
        </authorList>
    </citation>
    <scope>NUCLEOTIDE SEQUENCE [LARGE SCALE GENOMIC DNA]</scope>
    <source>
        <strain evidence="2 3">22II-s11g</strain>
    </source>
</reference>
<evidence type="ECO:0000256" key="1">
    <source>
        <dbReference type="SAM" id="SignalP"/>
    </source>
</evidence>
<sequence>MRTTKALALVASLLAPLATTLPAKAQTTVYYDTIQNWEITSRPGFFCRATLTQPNSEKLMIAWNADNFMDASVNWPGLQAFDMAHYGLRFWFGFDPSAAEETEAVPFNIETGEEWLALFQDNLSEDPGHVDALKNSASLDVMLSGRNLRFPLDGSHAAITALQECVAGAQSQSNAAPTGYTLMLAGFDGGRFMRGRDGQWHEQGENGGEFTFMETSATEDRVFLHDASRDMRLILDLGMNQIYYAGPGEEYRTLYAITAVE</sequence>
<evidence type="ECO:0000313" key="2">
    <source>
        <dbReference type="EMBL" id="KGM49951.1"/>
    </source>
</evidence>
<accession>A0A0A0EG74</accession>
<dbReference type="RefSeq" id="WP_043743485.1">
    <property type="nucleotide sequence ID" value="NZ_AQQX01000001.1"/>
</dbReference>
<feature type="signal peptide" evidence="1">
    <location>
        <begin position="1"/>
        <end position="25"/>
    </location>
</feature>
<name>A0A0A0EG74_9RHOB</name>
<organism evidence="2 3">
    <name type="scientific">Pseudooceanicola atlanticus</name>
    <dbReference type="NCBI Taxonomy" id="1461694"/>
    <lineage>
        <taxon>Bacteria</taxon>
        <taxon>Pseudomonadati</taxon>
        <taxon>Pseudomonadota</taxon>
        <taxon>Alphaproteobacteria</taxon>
        <taxon>Rhodobacterales</taxon>
        <taxon>Paracoccaceae</taxon>
        <taxon>Pseudooceanicola</taxon>
    </lineage>
</organism>
<keyword evidence="3" id="KW-1185">Reference proteome</keyword>
<gene>
    <name evidence="2" type="ORF">ATO9_00125</name>
</gene>
<protein>
    <submittedName>
        <fullName evidence="2">Uncharacterized protein</fullName>
    </submittedName>
</protein>
<feature type="chain" id="PRO_5001962172" evidence="1">
    <location>
        <begin position="26"/>
        <end position="261"/>
    </location>
</feature>
<evidence type="ECO:0000313" key="3">
    <source>
        <dbReference type="Proteomes" id="UP000030004"/>
    </source>
</evidence>
<proteinExistence type="predicted"/>
<dbReference type="AlphaFoldDB" id="A0A0A0EG74"/>